<proteinExistence type="predicted"/>
<feature type="domain" description="ABM" evidence="1">
    <location>
        <begin position="5"/>
        <end position="102"/>
    </location>
</feature>
<dbReference type="OrthoDB" id="6912333at2"/>
<dbReference type="EMBL" id="RXNV01000003">
    <property type="protein sequence ID" value="RTR32752.1"/>
    <property type="molecule type" value="Genomic_DNA"/>
</dbReference>
<dbReference type="RefSeq" id="WP_012143602.1">
    <property type="nucleotide sequence ID" value="NZ_RXNV01000003.1"/>
</dbReference>
<organism evidence="2 3">
    <name type="scientific">Shewanella atlantica</name>
    <dbReference type="NCBI Taxonomy" id="271099"/>
    <lineage>
        <taxon>Bacteria</taxon>
        <taxon>Pseudomonadati</taxon>
        <taxon>Pseudomonadota</taxon>
        <taxon>Gammaproteobacteria</taxon>
        <taxon>Alteromonadales</taxon>
        <taxon>Shewanellaceae</taxon>
        <taxon>Shewanella</taxon>
    </lineage>
</organism>
<accession>A0A3S0RNI5</accession>
<evidence type="ECO:0000313" key="2">
    <source>
        <dbReference type="EMBL" id="RTR32752.1"/>
    </source>
</evidence>
<dbReference type="PROSITE" id="PS51725">
    <property type="entry name" value="ABM"/>
    <property type="match status" value="1"/>
</dbReference>
<protein>
    <submittedName>
        <fullName evidence="2">Antibiotic biosynthesis monooxygenase</fullName>
    </submittedName>
</protein>
<dbReference type="AlphaFoldDB" id="A0A3S0RNI5"/>
<evidence type="ECO:0000313" key="3">
    <source>
        <dbReference type="Proteomes" id="UP000282060"/>
    </source>
</evidence>
<keyword evidence="3" id="KW-1185">Reference proteome</keyword>
<gene>
    <name evidence="2" type="ORF">EKG39_10290</name>
</gene>
<dbReference type="Pfam" id="PF03992">
    <property type="entry name" value="ABM"/>
    <property type="match status" value="1"/>
</dbReference>
<dbReference type="InterPro" id="IPR011008">
    <property type="entry name" value="Dimeric_a/b-barrel"/>
</dbReference>
<reference evidence="2 3" key="1">
    <citation type="submission" date="2018-12" db="EMBL/GenBank/DDBJ databases">
        <authorList>
            <person name="Yu L."/>
        </authorList>
    </citation>
    <scope>NUCLEOTIDE SEQUENCE [LARGE SCALE GENOMIC DNA]</scope>
    <source>
        <strain evidence="2 3">HAW-EB5</strain>
    </source>
</reference>
<name>A0A3S0RNI5_9GAMM</name>
<keyword evidence="2" id="KW-0560">Oxidoreductase</keyword>
<keyword evidence="2" id="KW-0503">Monooxygenase</keyword>
<comment type="caution">
    <text evidence="2">The sequence shown here is derived from an EMBL/GenBank/DDBJ whole genome shotgun (WGS) entry which is preliminary data.</text>
</comment>
<dbReference type="SUPFAM" id="SSF54909">
    <property type="entry name" value="Dimeric alpha+beta barrel"/>
    <property type="match status" value="1"/>
</dbReference>
<evidence type="ECO:0000259" key="1">
    <source>
        <dbReference type="PROSITE" id="PS51725"/>
    </source>
</evidence>
<dbReference type="GO" id="GO:0004497">
    <property type="term" value="F:monooxygenase activity"/>
    <property type="evidence" value="ECO:0007669"/>
    <property type="project" value="UniProtKB-KW"/>
</dbReference>
<sequence>MSTRVYVIAQFRPKAGKESELFEVLKALEPDALREQGCIQYMLTRQIDHPSATRTNYPIVFNEIWADGESWAAHGRRKQIHHFFNTQVIAKDGLVDDAIVTAYTDEGYDYDAPIFGLGAK</sequence>
<dbReference type="Gene3D" id="3.30.70.100">
    <property type="match status" value="1"/>
</dbReference>
<dbReference type="InterPro" id="IPR007138">
    <property type="entry name" value="ABM_dom"/>
</dbReference>
<dbReference type="Proteomes" id="UP000282060">
    <property type="component" value="Unassembled WGS sequence"/>
</dbReference>